<dbReference type="SMART" id="SM00823">
    <property type="entry name" value="PKS_PP"/>
    <property type="match status" value="1"/>
</dbReference>
<keyword evidence="1" id="KW-0596">Phosphopantetheine</keyword>
<dbReference type="AlphaFoldDB" id="A0A821NK59"/>
<dbReference type="Pfam" id="PF23297">
    <property type="entry name" value="ACP_SdgA_C"/>
    <property type="match status" value="1"/>
</dbReference>
<organism evidence="4 5">
    <name type="scientific">Rotaria socialis</name>
    <dbReference type="NCBI Taxonomy" id="392032"/>
    <lineage>
        <taxon>Eukaryota</taxon>
        <taxon>Metazoa</taxon>
        <taxon>Spiralia</taxon>
        <taxon>Gnathifera</taxon>
        <taxon>Rotifera</taxon>
        <taxon>Eurotatoria</taxon>
        <taxon>Bdelloidea</taxon>
        <taxon>Philodinida</taxon>
        <taxon>Philodinidae</taxon>
        <taxon>Rotaria</taxon>
    </lineage>
</organism>
<evidence type="ECO:0000259" key="3">
    <source>
        <dbReference type="PROSITE" id="PS50075"/>
    </source>
</evidence>
<dbReference type="SUPFAM" id="SSF47336">
    <property type="entry name" value="ACP-like"/>
    <property type="match status" value="1"/>
</dbReference>
<protein>
    <recommendedName>
        <fullName evidence="3">Carrier domain-containing protein</fullName>
    </recommendedName>
</protein>
<evidence type="ECO:0000313" key="4">
    <source>
        <dbReference type="EMBL" id="CAF4789164.1"/>
    </source>
</evidence>
<dbReference type="EMBL" id="CAJOBP010045967">
    <property type="protein sequence ID" value="CAF4789164.1"/>
    <property type="molecule type" value="Genomic_DNA"/>
</dbReference>
<proteinExistence type="predicted"/>
<keyword evidence="5" id="KW-1185">Reference proteome</keyword>
<dbReference type="InterPro" id="IPR036736">
    <property type="entry name" value="ACP-like_sf"/>
</dbReference>
<dbReference type="Proteomes" id="UP000663873">
    <property type="component" value="Unassembled WGS sequence"/>
</dbReference>
<gene>
    <name evidence="4" type="ORF">UJA718_LOCUS40756</name>
</gene>
<keyword evidence="2" id="KW-0597">Phosphoprotein</keyword>
<dbReference type="PROSITE" id="PS50075">
    <property type="entry name" value="CARRIER"/>
    <property type="match status" value="1"/>
</dbReference>
<comment type="caution">
    <text evidence="4">The sequence shown here is derived from an EMBL/GenBank/DDBJ whole genome shotgun (WGS) entry which is preliminary data.</text>
</comment>
<evidence type="ECO:0000256" key="1">
    <source>
        <dbReference type="ARBA" id="ARBA00022450"/>
    </source>
</evidence>
<feature type="non-terminal residue" evidence="4">
    <location>
        <position position="173"/>
    </location>
</feature>
<accession>A0A821NK59</accession>
<feature type="non-terminal residue" evidence="4">
    <location>
        <position position="1"/>
    </location>
</feature>
<reference evidence="4" key="1">
    <citation type="submission" date="2021-02" db="EMBL/GenBank/DDBJ databases">
        <authorList>
            <person name="Nowell W R."/>
        </authorList>
    </citation>
    <scope>NUCLEOTIDE SEQUENCE</scope>
</reference>
<name>A0A821NK59_9BILA</name>
<sequence>ILDIETICDRTQATIAHLLGSTSVDRIDVSRSLVAQGLDSLAAVSLYNWLGKEFNVFVPLADLLQGISVKIIGQFVMNKIQEQQGANGASLEMNSTETGIAQAAKNYEEDVIHDVSTDTGVNDVQCILPCSKTGNTLFIHFFVADSTKTKFQALIAKCAEYFGEDRTPGLFLL</sequence>
<dbReference type="GO" id="GO:0031177">
    <property type="term" value="F:phosphopantetheine binding"/>
    <property type="evidence" value="ECO:0007669"/>
    <property type="project" value="InterPro"/>
</dbReference>
<dbReference type="InterPro" id="IPR020806">
    <property type="entry name" value="PKS_PP-bd"/>
</dbReference>
<evidence type="ECO:0000313" key="5">
    <source>
        <dbReference type="Proteomes" id="UP000663873"/>
    </source>
</evidence>
<dbReference type="InterPro" id="IPR009081">
    <property type="entry name" value="PP-bd_ACP"/>
</dbReference>
<dbReference type="Gene3D" id="1.10.1200.10">
    <property type="entry name" value="ACP-like"/>
    <property type="match status" value="1"/>
</dbReference>
<feature type="domain" description="Carrier" evidence="3">
    <location>
        <begin position="5"/>
        <end position="80"/>
    </location>
</feature>
<evidence type="ECO:0000256" key="2">
    <source>
        <dbReference type="ARBA" id="ARBA00022553"/>
    </source>
</evidence>